<dbReference type="EMBL" id="NBNE01000072">
    <property type="protein sequence ID" value="OWZ23310.1"/>
    <property type="molecule type" value="Genomic_DNA"/>
</dbReference>
<reference evidence="3" key="1">
    <citation type="submission" date="2017-03" db="EMBL/GenBank/DDBJ databases">
        <title>Phytopthora megakarya and P. palmivora, two closely related causual agents of cacao black pod achieved similar genome size and gene model numbers by different mechanisms.</title>
        <authorList>
            <person name="Ali S."/>
            <person name="Shao J."/>
            <person name="Larry D.J."/>
            <person name="Kronmiller B."/>
            <person name="Shen D."/>
            <person name="Strem M.D."/>
            <person name="Melnick R.L."/>
            <person name="Guiltinan M.J."/>
            <person name="Tyler B.M."/>
            <person name="Meinhardt L.W."/>
            <person name="Bailey B.A."/>
        </authorList>
    </citation>
    <scope>NUCLEOTIDE SEQUENCE [LARGE SCALE GENOMIC DNA]</scope>
    <source>
        <strain evidence="3">zdho120</strain>
    </source>
</reference>
<evidence type="ECO:0000256" key="1">
    <source>
        <dbReference type="SAM" id="MobiDB-lite"/>
    </source>
</evidence>
<gene>
    <name evidence="2" type="ORF">PHMEG_0001818</name>
</gene>
<keyword evidence="3" id="KW-1185">Reference proteome</keyword>
<name>A0A225X286_9STRA</name>
<comment type="caution">
    <text evidence="2">The sequence shown here is derived from an EMBL/GenBank/DDBJ whole genome shotgun (WGS) entry which is preliminary data.</text>
</comment>
<evidence type="ECO:0000313" key="2">
    <source>
        <dbReference type="EMBL" id="OWZ23310.1"/>
    </source>
</evidence>
<sequence>MTLPKLTVYFQGNFEAAHMSHSDFECLVITKCSHWELATSISWENLPKDKFAIFYETNTCRTGGKYFYISDVAKVNGTHTFKVPQAIHSFMIGANNDFARRPSRIITSCNTERASIHETEYLLSGTTTYASDEIEWKNETSSEPGGLSSNWSDDLPPQ</sequence>
<evidence type="ECO:0000313" key="3">
    <source>
        <dbReference type="Proteomes" id="UP000198211"/>
    </source>
</evidence>
<feature type="region of interest" description="Disordered" evidence="1">
    <location>
        <begin position="138"/>
        <end position="158"/>
    </location>
</feature>
<accession>A0A225X286</accession>
<proteinExistence type="predicted"/>
<organism evidence="2 3">
    <name type="scientific">Phytophthora megakarya</name>
    <dbReference type="NCBI Taxonomy" id="4795"/>
    <lineage>
        <taxon>Eukaryota</taxon>
        <taxon>Sar</taxon>
        <taxon>Stramenopiles</taxon>
        <taxon>Oomycota</taxon>
        <taxon>Peronosporomycetes</taxon>
        <taxon>Peronosporales</taxon>
        <taxon>Peronosporaceae</taxon>
        <taxon>Phytophthora</taxon>
    </lineage>
</organism>
<dbReference type="Proteomes" id="UP000198211">
    <property type="component" value="Unassembled WGS sequence"/>
</dbReference>
<dbReference type="OrthoDB" id="88969at2759"/>
<feature type="compositionally biased region" description="Polar residues" evidence="1">
    <location>
        <begin position="141"/>
        <end position="152"/>
    </location>
</feature>
<dbReference type="AlphaFoldDB" id="A0A225X286"/>
<protein>
    <submittedName>
        <fullName evidence="2">Uncharacterized protein</fullName>
    </submittedName>
</protein>